<sequence>MRRSVTAALFLLAGTTICSLASPLPVVPVAAGGVTQFREEEYSVILQQIDGSALVRFRAPCLTCTGTETPDLLFELYVNRAERAGGGTGVFLNGNELDYRRSASAGHGSGIVSPLPDSREDDEVLVEWRIIHITAPPGSANEEAAQLLTVKVEKVGNQLVGGDVGFSASFSQADSPKILRLCTHLSDPEGNLDAWRDPADSDRLENMPNVEFVVEDQTRTEIKHHWQQLQDMRTQLSKIEQRIQAEEHTIRRLLQQDCSPFLEKWKRCSSFGCKIKVSLETIPEMLHRLRYSFGSLPSSLPEQICSNHYDGSSRSNGIERPETSNSTSNNPPVNSVDEDRNRNITHTDESIPPVDFPSNNETRKVLRNYACFLLALAIGLLLFKFYRNTNHCMRKRADLAARREERRTRRAYQSAARRLRWKQWWERRSYQATSVSSSHGLDEIQYAEGARQPAESDQPVEPDDQGAMHAEILGLRRVLEFVGELVGPRDNSDTDTTYLQAPPRYTRRYLGLNVASAPTAGLAMSSNSPISSSLLSLDTVSSLTLDTLETGDMDPPSYSR</sequence>
<proteinExistence type="predicted"/>
<feature type="compositionally biased region" description="Basic and acidic residues" evidence="2">
    <location>
        <begin position="337"/>
        <end position="349"/>
    </location>
</feature>
<keyword evidence="3" id="KW-0812">Transmembrane</keyword>
<dbReference type="EMBL" id="KV878341">
    <property type="protein sequence ID" value="OJJ47100.1"/>
    <property type="molecule type" value="Genomic_DNA"/>
</dbReference>
<keyword evidence="3" id="KW-0472">Membrane</keyword>
<keyword evidence="4" id="KW-0732">Signal</keyword>
<name>A0A1L9SIP6_9EURO</name>
<evidence type="ECO:0000256" key="3">
    <source>
        <dbReference type="SAM" id="Phobius"/>
    </source>
</evidence>
<feature type="compositionally biased region" description="Low complexity" evidence="2">
    <location>
        <begin position="323"/>
        <end position="335"/>
    </location>
</feature>
<evidence type="ECO:0000256" key="1">
    <source>
        <dbReference type="SAM" id="Coils"/>
    </source>
</evidence>
<gene>
    <name evidence="5" type="ORF">ASPZODRAFT_132039</name>
</gene>
<organism evidence="5 6">
    <name type="scientific">Penicilliopsis zonata CBS 506.65</name>
    <dbReference type="NCBI Taxonomy" id="1073090"/>
    <lineage>
        <taxon>Eukaryota</taxon>
        <taxon>Fungi</taxon>
        <taxon>Dikarya</taxon>
        <taxon>Ascomycota</taxon>
        <taxon>Pezizomycotina</taxon>
        <taxon>Eurotiomycetes</taxon>
        <taxon>Eurotiomycetidae</taxon>
        <taxon>Eurotiales</taxon>
        <taxon>Aspergillaceae</taxon>
        <taxon>Penicilliopsis</taxon>
    </lineage>
</organism>
<dbReference type="GeneID" id="34609380"/>
<keyword evidence="3" id="KW-1133">Transmembrane helix</keyword>
<feature type="coiled-coil region" evidence="1">
    <location>
        <begin position="229"/>
        <end position="256"/>
    </location>
</feature>
<dbReference type="Proteomes" id="UP000184188">
    <property type="component" value="Unassembled WGS sequence"/>
</dbReference>
<accession>A0A1L9SIP6</accession>
<dbReference type="RefSeq" id="XP_022581610.1">
    <property type="nucleotide sequence ID" value="XM_022722915.1"/>
</dbReference>
<keyword evidence="1" id="KW-0175">Coiled coil</keyword>
<reference evidence="6" key="1">
    <citation type="journal article" date="2017" name="Genome Biol.">
        <title>Comparative genomics reveals high biological diversity and specific adaptations in the industrially and medically important fungal genus Aspergillus.</title>
        <authorList>
            <person name="de Vries R.P."/>
            <person name="Riley R."/>
            <person name="Wiebenga A."/>
            <person name="Aguilar-Osorio G."/>
            <person name="Amillis S."/>
            <person name="Uchima C.A."/>
            <person name="Anderluh G."/>
            <person name="Asadollahi M."/>
            <person name="Askin M."/>
            <person name="Barry K."/>
            <person name="Battaglia E."/>
            <person name="Bayram O."/>
            <person name="Benocci T."/>
            <person name="Braus-Stromeyer S.A."/>
            <person name="Caldana C."/>
            <person name="Canovas D."/>
            <person name="Cerqueira G.C."/>
            <person name="Chen F."/>
            <person name="Chen W."/>
            <person name="Choi C."/>
            <person name="Clum A."/>
            <person name="Dos Santos R.A."/>
            <person name="Damasio A.R."/>
            <person name="Diallinas G."/>
            <person name="Emri T."/>
            <person name="Fekete E."/>
            <person name="Flipphi M."/>
            <person name="Freyberg S."/>
            <person name="Gallo A."/>
            <person name="Gournas C."/>
            <person name="Habgood R."/>
            <person name="Hainaut M."/>
            <person name="Harispe M.L."/>
            <person name="Henrissat B."/>
            <person name="Hilden K.S."/>
            <person name="Hope R."/>
            <person name="Hossain A."/>
            <person name="Karabika E."/>
            <person name="Karaffa L."/>
            <person name="Karanyi Z."/>
            <person name="Krasevec N."/>
            <person name="Kuo A."/>
            <person name="Kusch H."/>
            <person name="LaButti K."/>
            <person name="Lagendijk E.L."/>
            <person name="Lapidus A."/>
            <person name="Levasseur A."/>
            <person name="Lindquist E."/>
            <person name="Lipzen A."/>
            <person name="Logrieco A.F."/>
            <person name="MacCabe A."/>
            <person name="Maekelae M.R."/>
            <person name="Malavazi I."/>
            <person name="Melin P."/>
            <person name="Meyer V."/>
            <person name="Mielnichuk N."/>
            <person name="Miskei M."/>
            <person name="Molnar A.P."/>
            <person name="Mule G."/>
            <person name="Ngan C.Y."/>
            <person name="Orejas M."/>
            <person name="Orosz E."/>
            <person name="Ouedraogo J.P."/>
            <person name="Overkamp K.M."/>
            <person name="Park H.-S."/>
            <person name="Perrone G."/>
            <person name="Piumi F."/>
            <person name="Punt P.J."/>
            <person name="Ram A.F."/>
            <person name="Ramon A."/>
            <person name="Rauscher S."/>
            <person name="Record E."/>
            <person name="Riano-Pachon D.M."/>
            <person name="Robert V."/>
            <person name="Roehrig J."/>
            <person name="Ruller R."/>
            <person name="Salamov A."/>
            <person name="Salih N.S."/>
            <person name="Samson R.A."/>
            <person name="Sandor E."/>
            <person name="Sanguinetti M."/>
            <person name="Schuetze T."/>
            <person name="Sepcic K."/>
            <person name="Shelest E."/>
            <person name="Sherlock G."/>
            <person name="Sophianopoulou V."/>
            <person name="Squina F.M."/>
            <person name="Sun H."/>
            <person name="Susca A."/>
            <person name="Todd R.B."/>
            <person name="Tsang A."/>
            <person name="Unkles S.E."/>
            <person name="van de Wiele N."/>
            <person name="van Rossen-Uffink D."/>
            <person name="Oliveira J.V."/>
            <person name="Vesth T.C."/>
            <person name="Visser J."/>
            <person name="Yu J.-H."/>
            <person name="Zhou M."/>
            <person name="Andersen M.R."/>
            <person name="Archer D.B."/>
            <person name="Baker S.E."/>
            <person name="Benoit I."/>
            <person name="Brakhage A.A."/>
            <person name="Braus G.H."/>
            <person name="Fischer R."/>
            <person name="Frisvad J.C."/>
            <person name="Goldman G.H."/>
            <person name="Houbraken J."/>
            <person name="Oakley B."/>
            <person name="Pocsi I."/>
            <person name="Scazzocchio C."/>
            <person name="Seiboth B."/>
            <person name="vanKuyk P.A."/>
            <person name="Wortman J."/>
            <person name="Dyer P.S."/>
            <person name="Grigoriev I.V."/>
        </authorList>
    </citation>
    <scope>NUCLEOTIDE SEQUENCE [LARGE SCALE GENOMIC DNA]</scope>
    <source>
        <strain evidence="6">CBS 506.65</strain>
    </source>
</reference>
<feature type="chain" id="PRO_5012024571" description="Cellobiose dehydrogenase cytochrome domain-containing protein" evidence="4">
    <location>
        <begin position="22"/>
        <end position="560"/>
    </location>
</feature>
<dbReference type="AlphaFoldDB" id="A0A1L9SIP6"/>
<evidence type="ECO:0000256" key="2">
    <source>
        <dbReference type="SAM" id="MobiDB-lite"/>
    </source>
</evidence>
<evidence type="ECO:0000313" key="6">
    <source>
        <dbReference type="Proteomes" id="UP000184188"/>
    </source>
</evidence>
<dbReference type="OrthoDB" id="4225201at2759"/>
<feature type="compositionally biased region" description="Polar residues" evidence="2">
    <location>
        <begin position="305"/>
        <end position="316"/>
    </location>
</feature>
<protein>
    <recommendedName>
        <fullName evidence="7">Cellobiose dehydrogenase cytochrome domain-containing protein</fullName>
    </recommendedName>
</protein>
<feature type="region of interest" description="Disordered" evidence="2">
    <location>
        <begin position="305"/>
        <end position="358"/>
    </location>
</feature>
<evidence type="ECO:0000256" key="4">
    <source>
        <dbReference type="SAM" id="SignalP"/>
    </source>
</evidence>
<feature type="signal peptide" evidence="4">
    <location>
        <begin position="1"/>
        <end position="21"/>
    </location>
</feature>
<evidence type="ECO:0000313" key="5">
    <source>
        <dbReference type="EMBL" id="OJJ47100.1"/>
    </source>
</evidence>
<keyword evidence="6" id="KW-1185">Reference proteome</keyword>
<evidence type="ECO:0008006" key="7">
    <source>
        <dbReference type="Google" id="ProtNLM"/>
    </source>
</evidence>
<dbReference type="VEuPathDB" id="FungiDB:ASPZODRAFT_132039"/>
<feature type="transmembrane region" description="Helical" evidence="3">
    <location>
        <begin position="366"/>
        <end position="386"/>
    </location>
</feature>
<dbReference type="STRING" id="1073090.A0A1L9SIP6"/>